<evidence type="ECO:0000313" key="2">
    <source>
        <dbReference type="EMBL" id="QJD81916.1"/>
    </source>
</evidence>
<evidence type="ECO:0000313" key="3">
    <source>
        <dbReference type="Proteomes" id="UP000502248"/>
    </source>
</evidence>
<dbReference type="Gene3D" id="3.40.50.720">
    <property type="entry name" value="NAD(P)-binding Rossmann-like Domain"/>
    <property type="match status" value="1"/>
</dbReference>
<dbReference type="AlphaFoldDB" id="A0A7Z2VF63"/>
<dbReference type="GO" id="GO:0016491">
    <property type="term" value="F:oxidoreductase activity"/>
    <property type="evidence" value="ECO:0007669"/>
    <property type="project" value="UniProtKB-KW"/>
</dbReference>
<dbReference type="SUPFAM" id="SSF51735">
    <property type="entry name" value="NAD(P)-binding Rossmann-fold domains"/>
    <property type="match status" value="1"/>
</dbReference>
<dbReference type="KEGG" id="cheb:HH215_01120"/>
<dbReference type="EMBL" id="CP051680">
    <property type="protein sequence ID" value="QJD81916.1"/>
    <property type="molecule type" value="Genomic_DNA"/>
</dbReference>
<dbReference type="InterPro" id="IPR036291">
    <property type="entry name" value="NAD(P)-bd_dom_sf"/>
</dbReference>
<keyword evidence="1" id="KW-0560">Oxidoreductase</keyword>
<dbReference type="InterPro" id="IPR002347">
    <property type="entry name" value="SDR_fam"/>
</dbReference>
<name>A0A7Z2VF63_9BACL</name>
<dbReference type="Pfam" id="PF00106">
    <property type="entry name" value="adh_short"/>
    <property type="match status" value="1"/>
</dbReference>
<protein>
    <submittedName>
        <fullName evidence="2">SDR family NAD(P)-dependent oxidoreductase</fullName>
    </submittedName>
</protein>
<dbReference type="RefSeq" id="WP_169278221.1">
    <property type="nucleotide sequence ID" value="NZ_CP051680.1"/>
</dbReference>
<organism evidence="2 3">
    <name type="scientific">Cohnella herbarum</name>
    <dbReference type="NCBI Taxonomy" id="2728023"/>
    <lineage>
        <taxon>Bacteria</taxon>
        <taxon>Bacillati</taxon>
        <taxon>Bacillota</taxon>
        <taxon>Bacilli</taxon>
        <taxon>Bacillales</taxon>
        <taxon>Paenibacillaceae</taxon>
        <taxon>Cohnella</taxon>
    </lineage>
</organism>
<gene>
    <name evidence="2" type="ORF">HH215_01120</name>
</gene>
<proteinExistence type="predicted"/>
<dbReference type="Proteomes" id="UP000502248">
    <property type="component" value="Chromosome"/>
</dbReference>
<evidence type="ECO:0000256" key="1">
    <source>
        <dbReference type="ARBA" id="ARBA00023002"/>
    </source>
</evidence>
<accession>A0A7Z2VF63</accession>
<reference evidence="2 3" key="1">
    <citation type="submission" date="2020-04" db="EMBL/GenBank/DDBJ databases">
        <title>Genome sequencing of novel species.</title>
        <authorList>
            <person name="Heo J."/>
            <person name="Kim S.-J."/>
            <person name="Kim J.-S."/>
            <person name="Hong S.-B."/>
            <person name="Kwon S.-W."/>
        </authorList>
    </citation>
    <scope>NUCLEOTIDE SEQUENCE [LARGE SCALE GENOMIC DNA]</scope>
    <source>
        <strain evidence="2 3">MFER-1</strain>
    </source>
</reference>
<dbReference type="PANTHER" id="PTHR43157:SF31">
    <property type="entry name" value="PHOSPHATIDYLINOSITOL-GLYCAN BIOSYNTHESIS CLASS F PROTEIN"/>
    <property type="match status" value="1"/>
</dbReference>
<sequence>MTKPSKSIMITGANSGLGYECAKRIAQASPEYQIVIAGRSAERIAQATQSLVRETGVTRFTPVQLNLASLDSVRSFAERTLKYFSRR</sequence>
<keyword evidence="3" id="KW-1185">Reference proteome</keyword>
<dbReference type="PANTHER" id="PTHR43157">
    <property type="entry name" value="PHOSPHATIDYLINOSITOL-GLYCAN BIOSYNTHESIS CLASS F PROTEIN-RELATED"/>
    <property type="match status" value="1"/>
</dbReference>